<gene>
    <name evidence="10" type="primary">fucP</name>
    <name evidence="10" type="ORF">G9H61_02235</name>
</gene>
<feature type="transmembrane region" description="Helical" evidence="8">
    <location>
        <begin position="396"/>
        <end position="416"/>
    </location>
</feature>
<evidence type="ECO:0000256" key="4">
    <source>
        <dbReference type="ARBA" id="ARBA00022475"/>
    </source>
</evidence>
<dbReference type="InterPro" id="IPR050375">
    <property type="entry name" value="MFS_TsgA-like"/>
</dbReference>
<evidence type="ECO:0000256" key="5">
    <source>
        <dbReference type="ARBA" id="ARBA00022692"/>
    </source>
</evidence>
<dbReference type="InterPro" id="IPR005964">
    <property type="entry name" value="Glc/Gal_transptr_bac"/>
</dbReference>
<dbReference type="CDD" id="cd17394">
    <property type="entry name" value="MFS_FucP_like"/>
    <property type="match status" value="1"/>
</dbReference>
<dbReference type="Gene3D" id="1.20.1250.20">
    <property type="entry name" value="MFS general substrate transporter like domains"/>
    <property type="match status" value="2"/>
</dbReference>
<evidence type="ECO:0000313" key="10">
    <source>
        <dbReference type="EMBL" id="MCZ2474245.1"/>
    </source>
</evidence>
<feature type="transmembrane region" description="Helical" evidence="8">
    <location>
        <begin position="422"/>
        <end position="439"/>
    </location>
</feature>
<keyword evidence="6 8" id="KW-1133">Transmembrane helix</keyword>
<dbReference type="InterPro" id="IPR036259">
    <property type="entry name" value="MFS_trans_sf"/>
</dbReference>
<feature type="transmembrane region" description="Helical" evidence="8">
    <location>
        <begin position="63"/>
        <end position="84"/>
    </location>
</feature>
<reference evidence="10 11" key="1">
    <citation type="submission" date="2020-03" db="EMBL/GenBank/DDBJ databases">
        <authorList>
            <person name="Pitt A."/>
            <person name="Hahn M.W."/>
        </authorList>
    </citation>
    <scope>NUCLEOTIDE SEQUENCE [LARGE SCALE GENOMIC DNA]</scope>
    <source>
        <strain evidence="10 11">5A-MARBSE</strain>
    </source>
</reference>
<evidence type="ECO:0000313" key="11">
    <source>
        <dbReference type="Proteomes" id="UP001321186"/>
    </source>
</evidence>
<comment type="subcellular location">
    <subcellularLocation>
        <location evidence="2">Cell inner membrane</location>
        <topology evidence="2">Multi-pass membrane protein</topology>
    </subcellularLocation>
</comment>
<dbReference type="Pfam" id="PF07690">
    <property type="entry name" value="MFS_1"/>
    <property type="match status" value="1"/>
</dbReference>
<comment type="similarity">
    <text evidence="3">Belongs to the major facilitator superfamily. FHS transporter (TC 2.A.1.7) family.</text>
</comment>
<dbReference type="InterPro" id="IPR011701">
    <property type="entry name" value="MFS"/>
</dbReference>
<feature type="transmembrane region" description="Helical" evidence="8">
    <location>
        <begin position="22"/>
        <end position="42"/>
    </location>
</feature>
<evidence type="ECO:0000256" key="7">
    <source>
        <dbReference type="ARBA" id="ARBA00023136"/>
    </source>
</evidence>
<dbReference type="InterPro" id="IPR020846">
    <property type="entry name" value="MFS_dom"/>
</dbReference>
<dbReference type="PANTHER" id="PTHR43702">
    <property type="entry name" value="L-FUCOSE-PROTON SYMPORTER"/>
    <property type="match status" value="1"/>
</dbReference>
<dbReference type="RefSeq" id="WP_269009362.1">
    <property type="nucleotide sequence ID" value="NZ_JAANOH010000001.1"/>
</dbReference>
<dbReference type="EMBL" id="JAANOH010000001">
    <property type="protein sequence ID" value="MCZ2474245.1"/>
    <property type="molecule type" value="Genomic_DNA"/>
</dbReference>
<dbReference type="NCBIfam" id="TIGR01272">
    <property type="entry name" value="gluP"/>
    <property type="match status" value="1"/>
</dbReference>
<dbReference type="SUPFAM" id="SSF103473">
    <property type="entry name" value="MFS general substrate transporter"/>
    <property type="match status" value="1"/>
</dbReference>
<evidence type="ECO:0000256" key="3">
    <source>
        <dbReference type="ARBA" id="ARBA00009120"/>
    </source>
</evidence>
<evidence type="ECO:0000256" key="6">
    <source>
        <dbReference type="ARBA" id="ARBA00022989"/>
    </source>
</evidence>
<feature type="transmembrane region" description="Helical" evidence="8">
    <location>
        <begin position="159"/>
        <end position="177"/>
    </location>
</feature>
<proteinExistence type="inferred from homology"/>
<evidence type="ECO:0000256" key="1">
    <source>
        <dbReference type="ARBA" id="ARBA00003321"/>
    </source>
</evidence>
<feature type="transmembrane region" description="Helical" evidence="8">
    <location>
        <begin position="307"/>
        <end position="326"/>
    </location>
</feature>
<dbReference type="InterPro" id="IPR005275">
    <property type="entry name" value="Lfuc_symporter_FucP"/>
</dbReference>
<keyword evidence="11" id="KW-1185">Reference proteome</keyword>
<comment type="caution">
    <text evidence="10">The sequence shown here is derived from an EMBL/GenBank/DDBJ whole genome shotgun (WGS) entry which is preliminary data.</text>
</comment>
<name>A0ABT4JD88_9BACT</name>
<comment type="function">
    <text evidence="1">Intake of glucose and galactose.</text>
</comment>
<sequence>MALPINSEEQLELSQNKDNTNYLLPFILVTSLFFLWGLANSLNGTLVKQFQIALDLQRWQANIVETAFYMGYFVMAIPAGIVMRKLGYKMGILMGLILYSAGAFLFYPAAAVRQYSFFLGALFLIASGIAFLETAANLYVTVLGDPKKGDFRLNLAQSFNGVSTILGPVIGGIFIFSDREYSRDMIQALPSAEAEAIRISQAESVQGPYLIIGLVVAFVAILFAITKMPEVKAVGESKSSGNKISIASLLKNKHLRLGVIAQFCNIGAQVSLWGNFVDFKLDFARDSNLWIVEKIYQTTETMTATQIASFHASFAFILFMVGRFIGTYFMGKYESNRVLGIYAIGSVLSIIIAMLGGGILAVIALMMVYFFQSIMFPTIFALACKDLGEGSKLASSLIIMSIVGGAIIPPFTAYLFKIGPSLALSIPLVCFVFIVYYAYQGFKIQKV</sequence>
<feature type="transmembrane region" description="Helical" evidence="8">
    <location>
        <begin position="338"/>
        <end position="356"/>
    </location>
</feature>
<evidence type="ECO:0000256" key="2">
    <source>
        <dbReference type="ARBA" id="ARBA00004429"/>
    </source>
</evidence>
<feature type="transmembrane region" description="Helical" evidence="8">
    <location>
        <begin position="207"/>
        <end position="225"/>
    </location>
</feature>
<keyword evidence="5 8" id="KW-0812">Transmembrane</keyword>
<dbReference type="NCBIfam" id="TIGR00885">
    <property type="entry name" value="fucP"/>
    <property type="match status" value="1"/>
</dbReference>
<feature type="domain" description="Major facilitator superfamily (MFS) profile" evidence="9">
    <location>
        <begin position="25"/>
        <end position="447"/>
    </location>
</feature>
<dbReference type="PANTHER" id="PTHR43702:SF11">
    <property type="entry name" value="L-FUCOSE-PROTON SYMPORTER"/>
    <property type="match status" value="1"/>
</dbReference>
<keyword evidence="4" id="KW-1003">Cell membrane</keyword>
<organism evidence="10 11">
    <name type="scientific">Aquirufa ecclesiirivi</name>
    <dbReference type="NCBI Taxonomy" id="2715124"/>
    <lineage>
        <taxon>Bacteria</taxon>
        <taxon>Pseudomonadati</taxon>
        <taxon>Bacteroidota</taxon>
        <taxon>Cytophagia</taxon>
        <taxon>Cytophagales</taxon>
        <taxon>Flectobacillaceae</taxon>
        <taxon>Aquirufa</taxon>
    </lineage>
</organism>
<evidence type="ECO:0000256" key="8">
    <source>
        <dbReference type="SAM" id="Phobius"/>
    </source>
</evidence>
<dbReference type="PROSITE" id="PS50850">
    <property type="entry name" value="MFS"/>
    <property type="match status" value="1"/>
</dbReference>
<feature type="transmembrane region" description="Helical" evidence="8">
    <location>
        <begin position="90"/>
        <end position="110"/>
    </location>
</feature>
<protein>
    <submittedName>
        <fullName evidence="10">L-fucose:H+ symporter permease</fullName>
    </submittedName>
</protein>
<keyword evidence="7 8" id="KW-0472">Membrane</keyword>
<evidence type="ECO:0000259" key="9">
    <source>
        <dbReference type="PROSITE" id="PS50850"/>
    </source>
</evidence>
<dbReference type="Proteomes" id="UP001321186">
    <property type="component" value="Unassembled WGS sequence"/>
</dbReference>
<accession>A0ABT4JD88</accession>
<feature type="transmembrane region" description="Helical" evidence="8">
    <location>
        <begin position="362"/>
        <end position="384"/>
    </location>
</feature>
<feature type="transmembrane region" description="Helical" evidence="8">
    <location>
        <begin position="117"/>
        <end position="139"/>
    </location>
</feature>